<proteinExistence type="predicted"/>
<gene>
    <name evidence="2" type="ORF">HDG70_002358</name>
</gene>
<keyword evidence="1" id="KW-0472">Membrane</keyword>
<organism evidence="2 3">
    <name type="scientific">Carboxydothermus ferrireducens DSM 11255</name>
    <dbReference type="NCBI Taxonomy" id="1119529"/>
    <lineage>
        <taxon>Bacteria</taxon>
        <taxon>Bacillati</taxon>
        <taxon>Bacillota</taxon>
        <taxon>Clostridia</taxon>
        <taxon>Thermoanaerobacterales</taxon>
        <taxon>Thermoanaerobacteraceae</taxon>
        <taxon>Carboxydothermus</taxon>
    </lineage>
</organism>
<accession>A0ABX2RBQ1</accession>
<dbReference type="Proteomes" id="UP000604066">
    <property type="component" value="Unassembled WGS sequence"/>
</dbReference>
<protein>
    <recommendedName>
        <fullName evidence="4">Methyl-accepting chemotaxis protein</fullName>
    </recommendedName>
</protein>
<sequence length="178" mass="20669">MDNFKILKTFLIITTLLIILTFSVFVYTLALQNNKYQSISENLATGYAKMLSGDMIGLVELLERAEKKNFADVNDLWGIYLALKDAELMAQGILNLNPLLKNETVDILSKTRFEVFREDLRQRLFDFSDYINNRSKGLPVDKEEIKKFKEKIIKAQFPTQGQFSWEEFSAAVSRYFKN</sequence>
<name>A0ABX2RBQ1_9THEO</name>
<evidence type="ECO:0008006" key="4">
    <source>
        <dbReference type="Google" id="ProtNLM"/>
    </source>
</evidence>
<keyword evidence="3" id="KW-1185">Reference proteome</keyword>
<dbReference type="RefSeq" id="WP_028052049.1">
    <property type="nucleotide sequence ID" value="NZ_ATYG01000013.1"/>
</dbReference>
<evidence type="ECO:0000313" key="3">
    <source>
        <dbReference type="Proteomes" id="UP000604066"/>
    </source>
</evidence>
<comment type="caution">
    <text evidence="2">The sequence shown here is derived from an EMBL/GenBank/DDBJ whole genome shotgun (WGS) entry which is preliminary data.</text>
</comment>
<evidence type="ECO:0000256" key="1">
    <source>
        <dbReference type="SAM" id="Phobius"/>
    </source>
</evidence>
<evidence type="ECO:0000313" key="2">
    <source>
        <dbReference type="EMBL" id="NYE58607.1"/>
    </source>
</evidence>
<reference evidence="2 3" key="1">
    <citation type="submission" date="2020-07" db="EMBL/GenBank/DDBJ databases">
        <title>Genomic Encyclopedia of Type Strains, Phase III (KMG-III): the genomes of soil and plant-associated and newly described type strains.</title>
        <authorList>
            <person name="Whitman W."/>
        </authorList>
    </citation>
    <scope>NUCLEOTIDE SEQUENCE [LARGE SCALE GENOMIC DNA]</scope>
    <source>
        <strain evidence="2 3">DSM 11255</strain>
    </source>
</reference>
<feature type="transmembrane region" description="Helical" evidence="1">
    <location>
        <begin position="6"/>
        <end position="30"/>
    </location>
</feature>
<keyword evidence="1" id="KW-1133">Transmembrane helix</keyword>
<dbReference type="EMBL" id="JACCBS010000003">
    <property type="protein sequence ID" value="NYE58607.1"/>
    <property type="molecule type" value="Genomic_DNA"/>
</dbReference>
<keyword evidence="1" id="KW-0812">Transmembrane</keyword>